<reference evidence="2 3" key="1">
    <citation type="submission" date="2021-02" db="EMBL/GenBank/DDBJ databases">
        <title>Plant Genome Project.</title>
        <authorList>
            <person name="Zhang R.-G."/>
        </authorList>
    </citation>
    <scope>NUCLEOTIDE SEQUENCE [LARGE SCALE GENOMIC DNA]</scope>
    <source>
        <tissue evidence="2">Leaves</tissue>
    </source>
</reference>
<comment type="caution">
    <text evidence="2">The sequence shown here is derived from an EMBL/GenBank/DDBJ whole genome shotgun (WGS) entry which is preliminary data.</text>
</comment>
<evidence type="ECO:0000313" key="3">
    <source>
        <dbReference type="Proteomes" id="UP000827721"/>
    </source>
</evidence>
<name>A0ABQ8H5H1_9ROSI</name>
<sequence length="231" mass="25543">MQNGSLDDWLHQNEDQLDTRNLSLIQRQNVAIGVASAIEYLHHHCQPPIIQANLKPSNILLNQDMVAHVISGFGLAKFLLDNTIKGETQSSSIGIKGTIDYVAPEYGFGNNVSTSRDVYSFGVLLLEMFTGKRPTDNMFNDGTTLHDFAKVSLSERVMEIVEPSLLLDLSTVDKNFARRQGEVRAKTEECLVGLIRIGVVCSMESPGERMKMTNVKSMHKSTAKSADFDPG</sequence>
<dbReference type="Pfam" id="PF07714">
    <property type="entry name" value="PK_Tyr_Ser-Thr"/>
    <property type="match status" value="1"/>
</dbReference>
<evidence type="ECO:0000313" key="2">
    <source>
        <dbReference type="EMBL" id="KAH7548518.1"/>
    </source>
</evidence>
<evidence type="ECO:0000259" key="1">
    <source>
        <dbReference type="PROSITE" id="PS50011"/>
    </source>
</evidence>
<dbReference type="InterPro" id="IPR000719">
    <property type="entry name" value="Prot_kinase_dom"/>
</dbReference>
<accession>A0ABQ8H5H1</accession>
<dbReference type="InterPro" id="IPR051564">
    <property type="entry name" value="LRR_receptor-like_kinase"/>
</dbReference>
<gene>
    <name evidence="2" type="ORF">JRO89_XS14G0146300</name>
</gene>
<protein>
    <recommendedName>
        <fullName evidence="1">Protein kinase domain-containing protein</fullName>
    </recommendedName>
</protein>
<dbReference type="PANTHER" id="PTHR48055:SF55">
    <property type="entry name" value="PROTEIN KINASE DOMAIN-CONTAINING PROTEIN"/>
    <property type="match status" value="1"/>
</dbReference>
<dbReference type="PANTHER" id="PTHR48055">
    <property type="entry name" value="LEUCINE-RICH REPEAT RECEPTOR PROTEIN KINASE EMS1"/>
    <property type="match status" value="1"/>
</dbReference>
<dbReference type="SMART" id="SM00220">
    <property type="entry name" value="S_TKc"/>
    <property type="match status" value="1"/>
</dbReference>
<dbReference type="PROSITE" id="PS50011">
    <property type="entry name" value="PROTEIN_KINASE_DOM"/>
    <property type="match status" value="1"/>
</dbReference>
<keyword evidence="3" id="KW-1185">Reference proteome</keyword>
<dbReference type="SUPFAM" id="SSF56112">
    <property type="entry name" value="Protein kinase-like (PK-like)"/>
    <property type="match status" value="1"/>
</dbReference>
<dbReference type="Gene3D" id="1.10.510.10">
    <property type="entry name" value="Transferase(Phosphotransferase) domain 1"/>
    <property type="match status" value="1"/>
</dbReference>
<dbReference type="InterPro" id="IPR001245">
    <property type="entry name" value="Ser-Thr/Tyr_kinase_cat_dom"/>
</dbReference>
<dbReference type="InterPro" id="IPR011009">
    <property type="entry name" value="Kinase-like_dom_sf"/>
</dbReference>
<feature type="domain" description="Protein kinase" evidence="1">
    <location>
        <begin position="1"/>
        <end position="191"/>
    </location>
</feature>
<dbReference type="EMBL" id="JAFEMO010000014">
    <property type="protein sequence ID" value="KAH7548518.1"/>
    <property type="molecule type" value="Genomic_DNA"/>
</dbReference>
<organism evidence="2 3">
    <name type="scientific">Xanthoceras sorbifolium</name>
    <dbReference type="NCBI Taxonomy" id="99658"/>
    <lineage>
        <taxon>Eukaryota</taxon>
        <taxon>Viridiplantae</taxon>
        <taxon>Streptophyta</taxon>
        <taxon>Embryophyta</taxon>
        <taxon>Tracheophyta</taxon>
        <taxon>Spermatophyta</taxon>
        <taxon>Magnoliopsida</taxon>
        <taxon>eudicotyledons</taxon>
        <taxon>Gunneridae</taxon>
        <taxon>Pentapetalae</taxon>
        <taxon>rosids</taxon>
        <taxon>malvids</taxon>
        <taxon>Sapindales</taxon>
        <taxon>Sapindaceae</taxon>
        <taxon>Xanthoceroideae</taxon>
        <taxon>Xanthoceras</taxon>
    </lineage>
</organism>
<dbReference type="Proteomes" id="UP000827721">
    <property type="component" value="Unassembled WGS sequence"/>
</dbReference>
<proteinExistence type="predicted"/>